<keyword evidence="4 11" id="KW-0812">Transmembrane</keyword>
<keyword evidence="9" id="KW-0407">Ion channel</keyword>
<feature type="domain" description="CSC1/OSCA1-like N-terminal transmembrane" evidence="13">
    <location>
        <begin position="22"/>
        <end position="182"/>
    </location>
</feature>
<evidence type="ECO:0000259" key="13">
    <source>
        <dbReference type="Pfam" id="PF13967"/>
    </source>
</evidence>
<feature type="transmembrane region" description="Helical" evidence="11">
    <location>
        <begin position="20"/>
        <end position="43"/>
    </location>
</feature>
<keyword evidence="16" id="KW-1185">Reference proteome</keyword>
<reference evidence="15" key="2">
    <citation type="submission" date="2022-03" db="EMBL/GenBank/DDBJ databases">
        <title>Draft title - Genomic analysis of global carrot germplasm unveils the trajectory of domestication and the origin of high carotenoid orange carrot.</title>
        <authorList>
            <person name="Iorizzo M."/>
            <person name="Ellison S."/>
            <person name="Senalik D."/>
            <person name="Macko-Podgorni A."/>
            <person name="Grzebelus D."/>
            <person name="Bostan H."/>
            <person name="Rolling W."/>
            <person name="Curaba J."/>
            <person name="Simon P."/>
        </authorList>
    </citation>
    <scope>NUCLEOTIDE SEQUENCE</scope>
    <source>
        <tissue evidence="15">Leaf</tissue>
    </source>
</reference>
<evidence type="ECO:0008006" key="17">
    <source>
        <dbReference type="Google" id="ProtNLM"/>
    </source>
</evidence>
<feature type="domain" description="CSC1/OSCA1-like 7TM region" evidence="12">
    <location>
        <begin position="373"/>
        <end position="640"/>
    </location>
</feature>
<dbReference type="Proteomes" id="UP000077755">
    <property type="component" value="Chromosome 1"/>
</dbReference>
<evidence type="ECO:0000259" key="12">
    <source>
        <dbReference type="Pfam" id="PF02714"/>
    </source>
</evidence>
<reference evidence="15" key="1">
    <citation type="journal article" date="2016" name="Nat. Genet.">
        <title>A high-quality carrot genome assembly provides new insights into carotenoid accumulation and asterid genome evolution.</title>
        <authorList>
            <person name="Iorizzo M."/>
            <person name="Ellison S."/>
            <person name="Senalik D."/>
            <person name="Zeng P."/>
            <person name="Satapoomin P."/>
            <person name="Huang J."/>
            <person name="Bowman M."/>
            <person name="Iovene M."/>
            <person name="Sanseverino W."/>
            <person name="Cavagnaro P."/>
            <person name="Yildiz M."/>
            <person name="Macko-Podgorni A."/>
            <person name="Moranska E."/>
            <person name="Grzebelus E."/>
            <person name="Grzebelus D."/>
            <person name="Ashrafi H."/>
            <person name="Zheng Z."/>
            <person name="Cheng S."/>
            <person name="Spooner D."/>
            <person name="Van Deynze A."/>
            <person name="Simon P."/>
        </authorList>
    </citation>
    <scope>NUCLEOTIDE SEQUENCE</scope>
    <source>
        <tissue evidence="15">Leaf</tissue>
    </source>
</reference>
<feature type="transmembrane region" description="Helical" evidence="11">
    <location>
        <begin position="558"/>
        <end position="577"/>
    </location>
</feature>
<dbReference type="AlphaFoldDB" id="A0AAF1ALA5"/>
<evidence type="ECO:0000256" key="1">
    <source>
        <dbReference type="ARBA" id="ARBA00004141"/>
    </source>
</evidence>
<evidence type="ECO:0000259" key="14">
    <source>
        <dbReference type="Pfam" id="PF14703"/>
    </source>
</evidence>
<comment type="similarity">
    <text evidence="2">Belongs to the CSC1 (TC 1.A.17) family.</text>
</comment>
<name>A0AAF1ALA5_DAUCS</name>
<evidence type="ECO:0000256" key="11">
    <source>
        <dbReference type="SAM" id="Phobius"/>
    </source>
</evidence>
<feature type="coiled-coil region" evidence="10">
    <location>
        <begin position="248"/>
        <end position="310"/>
    </location>
</feature>
<keyword evidence="7" id="KW-0406">Ion transport</keyword>
<dbReference type="Pfam" id="PF14703">
    <property type="entry name" value="PHM7_cyt"/>
    <property type="match status" value="1"/>
</dbReference>
<evidence type="ECO:0000313" key="15">
    <source>
        <dbReference type="EMBL" id="WOG84255.1"/>
    </source>
</evidence>
<protein>
    <recommendedName>
        <fullName evidence="17">CSC1/OSCA1-like 7TM region domain-containing protein</fullName>
    </recommendedName>
</protein>
<dbReference type="InterPro" id="IPR045122">
    <property type="entry name" value="Csc1-like"/>
</dbReference>
<evidence type="ECO:0000313" key="16">
    <source>
        <dbReference type="Proteomes" id="UP000077755"/>
    </source>
</evidence>
<comment type="subcellular location">
    <subcellularLocation>
        <location evidence="1">Membrane</location>
        <topology evidence="1">Multi-pass membrane protein</topology>
    </subcellularLocation>
</comment>
<keyword evidence="8 11" id="KW-0472">Membrane</keyword>
<feature type="transmembrane region" description="Helical" evidence="11">
    <location>
        <begin position="513"/>
        <end position="537"/>
    </location>
</feature>
<feature type="transmembrane region" description="Helical" evidence="11">
    <location>
        <begin position="423"/>
        <end position="444"/>
    </location>
</feature>
<keyword evidence="5" id="KW-0106">Calcium</keyword>
<evidence type="ECO:0000256" key="7">
    <source>
        <dbReference type="ARBA" id="ARBA00023065"/>
    </source>
</evidence>
<feature type="transmembrane region" description="Helical" evidence="11">
    <location>
        <begin position="374"/>
        <end position="398"/>
    </location>
</feature>
<evidence type="ECO:0000256" key="3">
    <source>
        <dbReference type="ARBA" id="ARBA00022448"/>
    </source>
</evidence>
<evidence type="ECO:0000256" key="5">
    <source>
        <dbReference type="ARBA" id="ARBA00022837"/>
    </source>
</evidence>
<evidence type="ECO:0000256" key="10">
    <source>
        <dbReference type="SAM" id="Coils"/>
    </source>
</evidence>
<gene>
    <name evidence="15" type="ORF">DCAR_0103437</name>
</gene>
<keyword evidence="10" id="KW-0175">Coiled coil</keyword>
<feature type="domain" description="CSC1/OSCA1-like cytosolic" evidence="14">
    <location>
        <begin position="203"/>
        <end position="360"/>
    </location>
</feature>
<dbReference type="EMBL" id="CP093343">
    <property type="protein sequence ID" value="WOG84255.1"/>
    <property type="molecule type" value="Genomic_DNA"/>
</dbReference>
<evidence type="ECO:0000256" key="8">
    <source>
        <dbReference type="ARBA" id="ARBA00023136"/>
    </source>
</evidence>
<dbReference type="InterPro" id="IPR027815">
    <property type="entry name" value="CSC1/OSCA1-like_cyt"/>
</dbReference>
<evidence type="ECO:0000256" key="4">
    <source>
        <dbReference type="ARBA" id="ARBA00022692"/>
    </source>
</evidence>
<evidence type="ECO:0000256" key="6">
    <source>
        <dbReference type="ARBA" id="ARBA00022989"/>
    </source>
</evidence>
<dbReference type="PANTHER" id="PTHR13018:SF141">
    <property type="entry name" value="OS01G0950900 PROTEIN"/>
    <property type="match status" value="1"/>
</dbReference>
<feature type="transmembrane region" description="Helical" evidence="11">
    <location>
        <begin position="621"/>
        <end position="642"/>
    </location>
</feature>
<feature type="transmembrane region" description="Helical" evidence="11">
    <location>
        <begin position="162"/>
        <end position="180"/>
    </location>
</feature>
<dbReference type="Pfam" id="PF13967">
    <property type="entry name" value="RSN1_TM"/>
    <property type="match status" value="1"/>
</dbReference>
<feature type="transmembrane region" description="Helical" evidence="11">
    <location>
        <begin position="465"/>
        <end position="485"/>
    </location>
</feature>
<sequence length="728" mass="82643">MRFLDLGSSVYSYVSVVNSGSIYASAAINFGVAVFLLWLFAIFKRLPCNATIYYARAINLNHHVPPYHDHSSCLLKLVPSVHWIPHALHVTDNQILEENGLDALILIRLFKFGINLFVVCSVIGLCVLLPLNYCSNERSSDDPQSMDHFTISNISGGSNRLWVHYSCLCFITLYGVYLMHKEYKHITVKRVQQLRLLRHQPSQFTVLVRNIPFCDEHKAHGCCVDHFFSKYHPHTYRSCQILYEGKDLEDLLNQAKKLSDKIETLRLRALTKKHVSGSSLSQAFNDDTKIERLEEKLQELHHKIRQTRGKKMLEEKDMPVAFITFSSRRGATLVAQSQQHSNPLFWTTEMAPEPRDVLWRSLAIPYKRLPLYKITVLVAASLLTIFFAIPVTAVQGIAKFEKLKKWFPPAMAVQLIPGLRSTITGYLPSVILTGCIYVVPFAMIGMAKLAGYVSRSRKDIKACNMVFYFLVGNVFFLSLLSGSLLDQIGKSFSQPKDFPSHLASAVSAQADFFMTYILTSGLTGFSLEILQPGLLVLNCIKLHTWGRGKNKNPYLYSLPYYRIIPFICLFILIGMVYAVVAPLLLPFLIGYFALGYVVFIHQIQEVYKTTYETCGQYWPYIHHYIVIALVIMQITMIGLFGMKAKPSASFATIPLLIVTLLFNEYCKMRFLPTFDNYSVQDAAKNDELDEQNGLMESNYQKALDAYCPPCLRPASVNEESSLAEPLIL</sequence>
<feature type="transmembrane region" description="Helical" evidence="11">
    <location>
        <begin position="648"/>
        <end position="666"/>
    </location>
</feature>
<dbReference type="GO" id="GO:0005227">
    <property type="term" value="F:calcium-activated cation channel activity"/>
    <property type="evidence" value="ECO:0007669"/>
    <property type="project" value="InterPro"/>
</dbReference>
<dbReference type="GO" id="GO:0005886">
    <property type="term" value="C:plasma membrane"/>
    <property type="evidence" value="ECO:0007669"/>
    <property type="project" value="TreeGrafter"/>
</dbReference>
<keyword evidence="6 11" id="KW-1133">Transmembrane helix</keyword>
<dbReference type="Pfam" id="PF02714">
    <property type="entry name" value="RSN1_7TM"/>
    <property type="match status" value="1"/>
</dbReference>
<organism evidence="15 16">
    <name type="scientific">Daucus carota subsp. sativus</name>
    <name type="common">Carrot</name>
    <dbReference type="NCBI Taxonomy" id="79200"/>
    <lineage>
        <taxon>Eukaryota</taxon>
        <taxon>Viridiplantae</taxon>
        <taxon>Streptophyta</taxon>
        <taxon>Embryophyta</taxon>
        <taxon>Tracheophyta</taxon>
        <taxon>Spermatophyta</taxon>
        <taxon>Magnoliopsida</taxon>
        <taxon>eudicotyledons</taxon>
        <taxon>Gunneridae</taxon>
        <taxon>Pentapetalae</taxon>
        <taxon>asterids</taxon>
        <taxon>campanulids</taxon>
        <taxon>Apiales</taxon>
        <taxon>Apiaceae</taxon>
        <taxon>Apioideae</taxon>
        <taxon>Scandiceae</taxon>
        <taxon>Daucinae</taxon>
        <taxon>Daucus</taxon>
        <taxon>Daucus sect. Daucus</taxon>
    </lineage>
</organism>
<evidence type="ECO:0000256" key="2">
    <source>
        <dbReference type="ARBA" id="ARBA00007779"/>
    </source>
</evidence>
<proteinExistence type="inferred from homology"/>
<dbReference type="InterPro" id="IPR032880">
    <property type="entry name" value="CSC1/OSCA1-like_N"/>
</dbReference>
<dbReference type="InterPro" id="IPR003864">
    <property type="entry name" value="CSC1/OSCA1-like_7TM"/>
</dbReference>
<dbReference type="PANTHER" id="PTHR13018">
    <property type="entry name" value="PROBABLE MEMBRANE PROTEIN DUF221-RELATED"/>
    <property type="match status" value="1"/>
</dbReference>
<keyword evidence="3" id="KW-0813">Transport</keyword>
<feature type="transmembrane region" description="Helical" evidence="11">
    <location>
        <begin position="583"/>
        <end position="600"/>
    </location>
</feature>
<feature type="transmembrane region" description="Helical" evidence="11">
    <location>
        <begin position="112"/>
        <end position="133"/>
    </location>
</feature>
<accession>A0AAF1ALA5</accession>
<evidence type="ECO:0000256" key="9">
    <source>
        <dbReference type="ARBA" id="ARBA00023303"/>
    </source>
</evidence>